<accession>A0A162FBG6</accession>
<comment type="caution">
    <text evidence="1">The sequence shown here is derived from an EMBL/GenBank/DDBJ whole genome shotgun (WGS) entry which is preliminary data.</text>
</comment>
<keyword evidence="2" id="KW-1185">Reference proteome</keyword>
<dbReference type="STRING" id="519424.AZF04_02430"/>
<evidence type="ECO:0000313" key="2">
    <source>
        <dbReference type="Proteomes" id="UP000075806"/>
    </source>
</evidence>
<evidence type="ECO:0008006" key="3">
    <source>
        <dbReference type="Google" id="ProtNLM"/>
    </source>
</evidence>
<name>A0A162FBG6_9BACI</name>
<dbReference type="OrthoDB" id="2404998at2"/>
<organism evidence="1 2">
    <name type="scientific">Alkalihalobacillus trypoxylicola</name>
    <dbReference type="NCBI Taxonomy" id="519424"/>
    <lineage>
        <taxon>Bacteria</taxon>
        <taxon>Bacillati</taxon>
        <taxon>Bacillota</taxon>
        <taxon>Bacilli</taxon>
        <taxon>Bacillales</taxon>
        <taxon>Bacillaceae</taxon>
        <taxon>Alkalihalobacillus</taxon>
    </lineage>
</organism>
<sequence>MQEFVFFIKGEVEHPLTIDPTVWIFDERKIDLDLFFSKGLETTEDAELAYQKAISQQWDKEIIEGSEPPNPNDNGNKIAYNKKELTTKSYGMPLFPFILNTKPKQGTSKLRIVTRDGENHILSLTEAKTLVAGFSNEGKPLKNDGPIHLYFGDGSNQKNPIKNVNEIIVM</sequence>
<evidence type="ECO:0000313" key="1">
    <source>
        <dbReference type="EMBL" id="KYG35215.1"/>
    </source>
</evidence>
<dbReference type="EMBL" id="LTAO01000001">
    <property type="protein sequence ID" value="KYG35215.1"/>
    <property type="molecule type" value="Genomic_DNA"/>
</dbReference>
<protein>
    <recommendedName>
        <fullName evidence="3">Peptidyl-prolyl cis-trans isomerase</fullName>
    </recommendedName>
</protein>
<dbReference type="RefSeq" id="WP_061947396.1">
    <property type="nucleotide sequence ID" value="NZ_LTAO01000001.1"/>
</dbReference>
<dbReference type="Proteomes" id="UP000075806">
    <property type="component" value="Unassembled WGS sequence"/>
</dbReference>
<reference evidence="1" key="1">
    <citation type="submission" date="2016-02" db="EMBL/GenBank/DDBJ databases">
        <title>Genome sequence of Bacillus trypoxylicola KCTC 13244(T).</title>
        <authorList>
            <person name="Jeong H."/>
            <person name="Park S.-H."/>
            <person name="Choi S.-K."/>
        </authorList>
    </citation>
    <scope>NUCLEOTIDE SEQUENCE [LARGE SCALE GENOMIC DNA]</scope>
    <source>
        <strain evidence="1">KCTC 13244</strain>
    </source>
</reference>
<proteinExistence type="predicted"/>
<dbReference type="AlphaFoldDB" id="A0A162FBG6"/>
<gene>
    <name evidence="1" type="ORF">AZF04_02430</name>
</gene>